<comment type="caution">
    <text evidence="1">The sequence shown here is derived from an EMBL/GenBank/DDBJ whole genome shotgun (WGS) entry which is preliminary data.</text>
</comment>
<dbReference type="EMBL" id="RHJS01000002">
    <property type="protein sequence ID" value="RRK32811.1"/>
    <property type="molecule type" value="Genomic_DNA"/>
</dbReference>
<reference evidence="1" key="1">
    <citation type="submission" date="2018-10" db="EMBL/GenBank/DDBJ databases">
        <title>Schaedlerella arabinophila gen. nov. sp. nov., isolated from the mouse intestinal tract and comparative analysis with the genome of the closely related altered Schaedler flora strain ASF502.</title>
        <authorList>
            <person name="Miyake S."/>
            <person name="Soh M."/>
            <person name="Seedorf H."/>
        </authorList>
    </citation>
    <scope>NUCLEOTIDE SEQUENCE [LARGE SCALE GENOMIC DNA]</scope>
    <source>
        <strain evidence="1">DSM 106076</strain>
    </source>
</reference>
<dbReference type="AlphaFoldDB" id="A0A426DJI5"/>
<sequence length="73" mass="8287">MEQLADAVIAISDPQANIFYAQISLWVDESSIIAETEDEELPDYKEIADNSYADELRNIIEKQTSLYCKGDKD</sequence>
<protein>
    <submittedName>
        <fullName evidence="1">Uncharacterized protein</fullName>
    </submittedName>
</protein>
<accession>A0A426DJI5</accession>
<dbReference type="Proteomes" id="UP000274920">
    <property type="component" value="Unassembled WGS sequence"/>
</dbReference>
<keyword evidence="2" id="KW-1185">Reference proteome</keyword>
<evidence type="ECO:0000313" key="1">
    <source>
        <dbReference type="EMBL" id="RRK32811.1"/>
    </source>
</evidence>
<proteinExistence type="predicted"/>
<dbReference type="RefSeq" id="WP_125128238.1">
    <property type="nucleotide sequence ID" value="NZ_RHJS01000002.1"/>
</dbReference>
<name>A0A426DJI5_9FIRM</name>
<evidence type="ECO:0000313" key="2">
    <source>
        <dbReference type="Proteomes" id="UP000274920"/>
    </source>
</evidence>
<gene>
    <name evidence="1" type="ORF">EBB54_16715</name>
</gene>
<organism evidence="1 2">
    <name type="scientific">Schaedlerella arabinosiphila</name>
    <dbReference type="NCBI Taxonomy" id="2044587"/>
    <lineage>
        <taxon>Bacteria</taxon>
        <taxon>Bacillati</taxon>
        <taxon>Bacillota</taxon>
        <taxon>Clostridia</taxon>
        <taxon>Lachnospirales</taxon>
        <taxon>Lachnospiraceae</taxon>
        <taxon>Schaedlerella</taxon>
    </lineage>
</organism>